<dbReference type="InterPro" id="IPR003507">
    <property type="entry name" value="S66_fam"/>
</dbReference>
<sequence>MTALLRPGDRVAILSPSFAVPGAYPAVHEQAMTRLRDLGVEPVEYPTTRQVGASPVDRARDVTAAFADPSIRAIMATIGGNDQITVTPHLDDEVIRANPKRFLGYSDNTNLLNHLWRLGIPGFYGGSTQVHIGPGPRIDAAHLTALRAALFTGSEVEVTNPAESEDFCVDWGDPRSLSEFGHRVPSDPLEWSGPEKAVEGRTWGGCLEVLSQLGIAGRFPAVDDLRGGILLLEASERLTPAPEIRDIVRALGERGLLGVVAGVMLARTPTTHHQEPPRTEEERALARREQIDVVVDTVRSYNPDAVVCVGVPFGHTRPQWILPYGGTVRLDGGEKRVFADYR</sequence>
<dbReference type="EMBL" id="CP126970">
    <property type="protein sequence ID" value="WIM69978.1"/>
    <property type="molecule type" value="Genomic_DNA"/>
</dbReference>
<evidence type="ECO:0000256" key="2">
    <source>
        <dbReference type="ARBA" id="ARBA00022801"/>
    </source>
</evidence>
<keyword evidence="6" id="KW-1185">Reference proteome</keyword>
<dbReference type="Gene3D" id="3.50.30.60">
    <property type="entry name" value="LD-carboxypeptidase A C-terminal domain-like"/>
    <property type="match status" value="1"/>
</dbReference>
<dbReference type="Gene3D" id="3.40.50.10740">
    <property type="entry name" value="Class I glutamine amidotransferase-like"/>
    <property type="match status" value="1"/>
</dbReference>
<dbReference type="SUPFAM" id="SSF141986">
    <property type="entry name" value="LD-carboxypeptidase A C-terminal domain-like"/>
    <property type="match status" value="1"/>
</dbReference>
<accession>A0ABY8VP57</accession>
<evidence type="ECO:0000259" key="4">
    <source>
        <dbReference type="Pfam" id="PF17676"/>
    </source>
</evidence>
<dbReference type="PANTHER" id="PTHR30237">
    <property type="entry name" value="MURAMOYLTETRAPEPTIDE CARBOXYPEPTIDASE"/>
    <property type="match status" value="1"/>
</dbReference>
<dbReference type="InterPro" id="IPR040449">
    <property type="entry name" value="Peptidase_S66_N"/>
</dbReference>
<protein>
    <submittedName>
        <fullName evidence="5">LD-carboxypeptidase</fullName>
    </submittedName>
</protein>
<evidence type="ECO:0000256" key="1">
    <source>
        <dbReference type="ARBA" id="ARBA00010233"/>
    </source>
</evidence>
<dbReference type="InterPro" id="IPR027461">
    <property type="entry name" value="Carboxypeptidase_A_C_sf"/>
</dbReference>
<organism evidence="5 6">
    <name type="scientific">Corynebacterium suedekumii</name>
    <dbReference type="NCBI Taxonomy" id="3049801"/>
    <lineage>
        <taxon>Bacteria</taxon>
        <taxon>Bacillati</taxon>
        <taxon>Actinomycetota</taxon>
        <taxon>Actinomycetes</taxon>
        <taxon>Mycobacteriales</taxon>
        <taxon>Corynebacteriaceae</taxon>
        <taxon>Corynebacterium</taxon>
    </lineage>
</organism>
<dbReference type="InterPro" id="IPR029062">
    <property type="entry name" value="Class_I_gatase-like"/>
</dbReference>
<name>A0ABY8VP57_9CORY</name>
<reference evidence="5 6" key="1">
    <citation type="submission" date="2023-05" db="EMBL/GenBank/DDBJ databases">
        <title>Corynebacterium suedekumii sp. nov. and Corynebacterium breve sp. nov. isolated from raw cow's milk.</title>
        <authorList>
            <person name="Baer M.K."/>
            <person name="Mehl L."/>
            <person name="Hellmuth R."/>
            <person name="Marke G."/>
            <person name="Lipski A."/>
        </authorList>
    </citation>
    <scope>NUCLEOTIDE SEQUENCE [LARGE SCALE GENOMIC DNA]</scope>
    <source>
        <strain evidence="5 6">LM112</strain>
    </source>
</reference>
<dbReference type="Pfam" id="PF02016">
    <property type="entry name" value="Peptidase_S66"/>
    <property type="match status" value="1"/>
</dbReference>
<dbReference type="CDD" id="cd07062">
    <property type="entry name" value="Peptidase_S66_mccF_like"/>
    <property type="match status" value="1"/>
</dbReference>
<comment type="similarity">
    <text evidence="1">Belongs to the peptidase S66 family.</text>
</comment>
<feature type="domain" description="LD-carboxypeptidase C-terminal" evidence="4">
    <location>
        <begin position="199"/>
        <end position="330"/>
    </location>
</feature>
<dbReference type="Proteomes" id="UP001238805">
    <property type="component" value="Chromosome"/>
</dbReference>
<keyword evidence="2" id="KW-0378">Hydrolase</keyword>
<evidence type="ECO:0000313" key="6">
    <source>
        <dbReference type="Proteomes" id="UP001238805"/>
    </source>
</evidence>
<dbReference type="PANTHER" id="PTHR30237:SF4">
    <property type="entry name" value="LD-CARBOXYPEPTIDASE C-TERMINAL DOMAIN-CONTAINING PROTEIN"/>
    <property type="match status" value="1"/>
</dbReference>
<dbReference type="InterPro" id="IPR027478">
    <property type="entry name" value="LdcA_N"/>
</dbReference>
<dbReference type="SUPFAM" id="SSF52317">
    <property type="entry name" value="Class I glutamine amidotransferase-like"/>
    <property type="match status" value="1"/>
</dbReference>
<dbReference type="Pfam" id="PF17676">
    <property type="entry name" value="Peptidase_S66C"/>
    <property type="match status" value="1"/>
</dbReference>
<dbReference type="RefSeq" id="WP_284874571.1">
    <property type="nucleotide sequence ID" value="NZ_CP126970.1"/>
</dbReference>
<evidence type="ECO:0000313" key="5">
    <source>
        <dbReference type="EMBL" id="WIM69978.1"/>
    </source>
</evidence>
<evidence type="ECO:0000259" key="3">
    <source>
        <dbReference type="Pfam" id="PF02016"/>
    </source>
</evidence>
<proteinExistence type="inferred from homology"/>
<feature type="domain" description="LD-carboxypeptidase N-terminal" evidence="3">
    <location>
        <begin position="11"/>
        <end position="125"/>
    </location>
</feature>
<gene>
    <name evidence="5" type="ORF">QP029_12400</name>
</gene>
<dbReference type="InterPro" id="IPR040921">
    <property type="entry name" value="Peptidase_S66C"/>
</dbReference>